<protein>
    <submittedName>
        <fullName evidence="1">Uncharacterized protein</fullName>
    </submittedName>
</protein>
<dbReference type="AlphaFoldDB" id="A0A0R2MWZ5"/>
<dbReference type="Proteomes" id="UP000050969">
    <property type="component" value="Unassembled WGS sequence"/>
</dbReference>
<gene>
    <name evidence="1" type="ORF">IV56_GL000336</name>
</gene>
<dbReference type="STRING" id="1293598.IV56_GL000336"/>
<name>A0A0R2MWZ5_9LACO</name>
<dbReference type="EMBL" id="JQCE01000016">
    <property type="protein sequence ID" value="KRO17420.1"/>
    <property type="molecule type" value="Genomic_DNA"/>
</dbReference>
<evidence type="ECO:0000313" key="2">
    <source>
        <dbReference type="Proteomes" id="UP000050969"/>
    </source>
</evidence>
<accession>A0A0R2MWZ5</accession>
<sequence>MSNLIGIYRGKYPVLEIRRGKIPIWKSPGWQTPVTKLGLAFTVNLPTAGDIRKLPNNGVLQKSSATVPTQYSIYDDKFNPTTLTVAGTTYQNFAMTTIDASEKHVIFSSNDATDPRNNPYGATELYKYDEDGNLTPDRLSTSGYTFYNPDQILVTNEGNIFIRSNSADIVNTGPNRANSLYMLLAGKTTLTTVGALQTIYAVGIYDNEIYAVVKNANVWSLSKYDSTGNLLINSPLTGAVLPTTINQFSDFRIANAVSDAAGNMFFMYYTRAGSVSISWNVAKVSTGGFATTVNIGDFLSIDSSSRLDWTLDIDKYGNVYGSGNTGTSKISAFKISNDMTLQWKMGTYSTSQIPSVDGEPFNHFFTDDGLFYVQRKLTTGNFVIDVYQQTNI</sequence>
<reference evidence="1 2" key="1">
    <citation type="journal article" date="2015" name="Genome Announc.">
        <title>Expanding the biotechnology potential of lactobacilli through comparative genomics of 213 strains and associated genera.</title>
        <authorList>
            <person name="Sun Z."/>
            <person name="Harris H.M."/>
            <person name="McCann A."/>
            <person name="Guo C."/>
            <person name="Argimon S."/>
            <person name="Zhang W."/>
            <person name="Yang X."/>
            <person name="Jeffery I.B."/>
            <person name="Cooney J.C."/>
            <person name="Kagawa T.F."/>
            <person name="Liu W."/>
            <person name="Song Y."/>
            <person name="Salvetti E."/>
            <person name="Wrobel A."/>
            <person name="Rasinkangas P."/>
            <person name="Parkhill J."/>
            <person name="Rea M.C."/>
            <person name="O'Sullivan O."/>
            <person name="Ritari J."/>
            <person name="Douillard F.P."/>
            <person name="Paul Ross R."/>
            <person name="Yang R."/>
            <person name="Briner A.E."/>
            <person name="Felis G.E."/>
            <person name="de Vos W.M."/>
            <person name="Barrangou R."/>
            <person name="Klaenhammer T.R."/>
            <person name="Caufield P.W."/>
            <person name="Cui Y."/>
            <person name="Zhang H."/>
            <person name="O'Toole P.W."/>
        </authorList>
    </citation>
    <scope>NUCLEOTIDE SEQUENCE [LARGE SCALE GENOMIC DNA]</scope>
    <source>
        <strain evidence="1 2">DSM 24301</strain>
    </source>
</reference>
<organism evidence="1 2">
    <name type="scientific">Lacticaseibacillus saniviri JCM 17471 = DSM 24301</name>
    <dbReference type="NCBI Taxonomy" id="1293598"/>
    <lineage>
        <taxon>Bacteria</taxon>
        <taxon>Bacillati</taxon>
        <taxon>Bacillota</taxon>
        <taxon>Bacilli</taxon>
        <taxon>Lactobacillales</taxon>
        <taxon>Lactobacillaceae</taxon>
        <taxon>Lacticaseibacillus</taxon>
    </lineage>
</organism>
<dbReference type="RefSeq" id="WP_056992681.1">
    <property type="nucleotide sequence ID" value="NZ_JQCE01000016.1"/>
</dbReference>
<evidence type="ECO:0000313" key="1">
    <source>
        <dbReference type="EMBL" id="KRO17420.1"/>
    </source>
</evidence>
<keyword evidence="2" id="KW-1185">Reference proteome</keyword>
<dbReference type="PATRIC" id="fig|1293598.4.peg.358"/>
<comment type="caution">
    <text evidence="1">The sequence shown here is derived from an EMBL/GenBank/DDBJ whole genome shotgun (WGS) entry which is preliminary data.</text>
</comment>
<proteinExistence type="predicted"/>